<dbReference type="SUPFAM" id="SSF52518">
    <property type="entry name" value="Thiamin diphosphate-binding fold (THDP-binding)"/>
    <property type="match status" value="1"/>
</dbReference>
<dbReference type="InterPro" id="IPR050722">
    <property type="entry name" value="Pyruvate:ferred/Flavod_OxRd"/>
</dbReference>
<evidence type="ECO:0000313" key="5">
    <source>
        <dbReference type="Proteomes" id="UP000218267"/>
    </source>
</evidence>
<dbReference type="InterPro" id="IPR029061">
    <property type="entry name" value="THDP-binding"/>
</dbReference>
<dbReference type="OrthoDB" id="9794954at2"/>
<reference evidence="4 5" key="1">
    <citation type="journal article" date="2018" name="Mar. Genomics">
        <title>Complete genome sequence of Marinifilaceae bacterium strain SPP2, isolated from the Antarctic marine sediment.</title>
        <authorList>
            <person name="Watanabe M."/>
            <person name="Kojima H."/>
            <person name="Fukui M."/>
        </authorList>
    </citation>
    <scope>NUCLEOTIDE SEQUENCE [LARGE SCALE GENOMIC DNA]</scope>
    <source>
        <strain evidence="4 5">SPP2</strain>
    </source>
</reference>
<name>A0A1Y1CH82_9BACT</name>
<evidence type="ECO:0000256" key="1">
    <source>
        <dbReference type="ARBA" id="ARBA00023002"/>
    </source>
</evidence>
<organism evidence="4 5">
    <name type="scientific">Labilibaculum antarcticum</name>
    <dbReference type="NCBI Taxonomy" id="1717717"/>
    <lineage>
        <taxon>Bacteria</taxon>
        <taxon>Pseudomonadati</taxon>
        <taxon>Bacteroidota</taxon>
        <taxon>Bacteroidia</taxon>
        <taxon>Marinilabiliales</taxon>
        <taxon>Marinifilaceae</taxon>
        <taxon>Labilibaculum</taxon>
    </lineage>
</organism>
<dbReference type="GO" id="GO:0019752">
    <property type="term" value="P:carboxylic acid metabolic process"/>
    <property type="evidence" value="ECO:0007669"/>
    <property type="project" value="UniProtKB-ARBA"/>
</dbReference>
<dbReference type="AlphaFoldDB" id="A0A1Y1CH82"/>
<dbReference type="GO" id="GO:0006979">
    <property type="term" value="P:response to oxidative stress"/>
    <property type="evidence" value="ECO:0007669"/>
    <property type="project" value="TreeGrafter"/>
</dbReference>
<reference evidence="5" key="2">
    <citation type="journal article" date="2020" name="Antonie Van Leeuwenhoek">
        <title>Labilibaculum antarcticum sp. nov., a novel facultative anaerobic, psychrotorelant bacterium isolated from marine sediment of Antarctica.</title>
        <authorList>
            <person name="Watanabe M."/>
            <person name="Kojima H."/>
            <person name="Fukui M."/>
        </authorList>
    </citation>
    <scope>NUCLEOTIDE SEQUENCE [LARGE SCALE GENOMIC DNA]</scope>
    <source>
        <strain evidence="5">SPP2</strain>
    </source>
</reference>
<dbReference type="SUPFAM" id="SSF52922">
    <property type="entry name" value="TK C-terminal domain-like"/>
    <property type="match status" value="1"/>
</dbReference>
<keyword evidence="1" id="KW-0560">Oxidoreductase</keyword>
<dbReference type="PANTHER" id="PTHR32154">
    <property type="entry name" value="PYRUVATE-FLAVODOXIN OXIDOREDUCTASE-RELATED"/>
    <property type="match status" value="1"/>
</dbReference>
<dbReference type="FunFam" id="3.40.50.920:FF:000010">
    <property type="entry name" value="Pyruvate ferredoxin oxidoreductase, alpha subunit"/>
    <property type="match status" value="1"/>
</dbReference>
<dbReference type="RefSeq" id="WP_096428627.1">
    <property type="nucleotide sequence ID" value="NZ_AP018042.1"/>
</dbReference>
<dbReference type="Gene3D" id="3.40.50.920">
    <property type="match status" value="1"/>
</dbReference>
<dbReference type="Proteomes" id="UP000218267">
    <property type="component" value="Chromosome"/>
</dbReference>
<sequence>MTTNNKIFISGDEAVAQGVKLCRPHVIAAYPITPQTITVERLSEMVEAGEMEGIYMHVESEHSAISAAMGACAVGARTFTASSSQGLLYMAEGLHYCSGGRWPVVMMNANRSVALPWSIYGDQRDSLSLLDCGWIQVYVEDAQEALDMIIQAYKIAEHKDVLTPMMVNLDGFILTHTYELVAIPEQKMVDEFLPVFETPNKMSFEEPKNLGFSSKPDDNTEFKYQQNEAMFNAIDVIRDVDQEFAEKFGRKYYDMVEEYQCEDAEVVLVALGSVCGTIRVVVDKMRAEGKKVGLLKIRYMRPFPEAEVKNLARRVNAIGVIDKDISFGYEGTVYTNVNSAISKIDKYVYKSNFVGGLGGRDITKAEIEEMFDKLFFGVANKSEEKVEFFSLNVETND</sequence>
<dbReference type="InterPro" id="IPR009014">
    <property type="entry name" value="Transketo_C/PFOR_II"/>
</dbReference>
<dbReference type="KEGG" id="mbas:ALGA_1355"/>
<dbReference type="InterPro" id="IPR002880">
    <property type="entry name" value="Pyrv_Fd/Flavodoxin_OxRdtase_N"/>
</dbReference>
<keyword evidence="4" id="KW-0670">Pyruvate</keyword>
<dbReference type="Gene3D" id="3.40.50.970">
    <property type="match status" value="1"/>
</dbReference>
<feature type="domain" description="Pyruvate:ferredoxin oxidoreductase core" evidence="3">
    <location>
        <begin position="264"/>
        <end position="367"/>
    </location>
</feature>
<dbReference type="GO" id="GO:0016903">
    <property type="term" value="F:oxidoreductase activity, acting on the aldehyde or oxo group of donors"/>
    <property type="evidence" value="ECO:0007669"/>
    <property type="project" value="UniProtKB-ARBA"/>
</dbReference>
<dbReference type="CDD" id="cd07034">
    <property type="entry name" value="TPP_PYR_PFOR_IOR-alpha_like"/>
    <property type="match status" value="1"/>
</dbReference>
<evidence type="ECO:0000259" key="3">
    <source>
        <dbReference type="Pfam" id="PF17147"/>
    </source>
</evidence>
<keyword evidence="5" id="KW-1185">Reference proteome</keyword>
<dbReference type="Pfam" id="PF17147">
    <property type="entry name" value="PFOR_II"/>
    <property type="match status" value="1"/>
</dbReference>
<feature type="domain" description="Pyruvate flavodoxin/ferredoxin oxidoreductase pyrimidine binding" evidence="2">
    <location>
        <begin position="18"/>
        <end position="240"/>
    </location>
</feature>
<dbReference type="PANTHER" id="PTHR32154:SF0">
    <property type="entry name" value="PYRUVATE-FLAVODOXIN OXIDOREDUCTASE-RELATED"/>
    <property type="match status" value="1"/>
</dbReference>
<evidence type="ECO:0000313" key="4">
    <source>
        <dbReference type="EMBL" id="BAX79739.1"/>
    </source>
</evidence>
<proteinExistence type="predicted"/>
<dbReference type="FunFam" id="3.40.50.970:FF:000012">
    <property type="entry name" value="Pyruvate:ferredoxin (Flavodoxin) oxidoreductase"/>
    <property type="match status" value="1"/>
</dbReference>
<accession>A0A1Y1CH82</accession>
<dbReference type="EMBL" id="AP018042">
    <property type="protein sequence ID" value="BAX79739.1"/>
    <property type="molecule type" value="Genomic_DNA"/>
</dbReference>
<dbReference type="InterPro" id="IPR033412">
    <property type="entry name" value="PFOR_II"/>
</dbReference>
<dbReference type="Pfam" id="PF01855">
    <property type="entry name" value="POR_N"/>
    <property type="match status" value="1"/>
</dbReference>
<gene>
    <name evidence="4" type="ORF">ALGA_1355</name>
</gene>
<evidence type="ECO:0000259" key="2">
    <source>
        <dbReference type="Pfam" id="PF01855"/>
    </source>
</evidence>
<protein>
    <submittedName>
        <fullName evidence="4">Pyruvate ferredoxin oxidoreductase</fullName>
    </submittedName>
</protein>